<accession>A0A060T2L8</accession>
<dbReference type="CDD" id="cd06558">
    <property type="entry name" value="crotonase-like"/>
    <property type="match status" value="1"/>
</dbReference>
<gene>
    <name evidence="2" type="ORF">GNLVRS02_ARAD1C26334g</name>
</gene>
<dbReference type="GO" id="GO:0006635">
    <property type="term" value="P:fatty acid beta-oxidation"/>
    <property type="evidence" value="ECO:0007669"/>
    <property type="project" value="TreeGrafter"/>
</dbReference>
<dbReference type="InterPro" id="IPR014748">
    <property type="entry name" value="Enoyl-CoA_hydra_C"/>
</dbReference>
<dbReference type="PANTHER" id="PTHR11941">
    <property type="entry name" value="ENOYL-COA HYDRATASE-RELATED"/>
    <property type="match status" value="1"/>
</dbReference>
<dbReference type="PhylomeDB" id="A0A060T2L8"/>
<dbReference type="Pfam" id="PF00378">
    <property type="entry name" value="ECH_1"/>
    <property type="match status" value="1"/>
</dbReference>
<evidence type="ECO:0000313" key="2">
    <source>
        <dbReference type="EMBL" id="CDP35044.1"/>
    </source>
</evidence>
<sequence>MNWQSYSTDVFSVRVIDQKVLVVTLSRPKAANSIPPQYHEKLDDVWDAFESDATLRVAIITGEGKFFCAGADLKTWLDTVEGRAVDRPMSRGGFLGLSNRVPKKPYICALNGPAFGGGTEAAVNCDLTVAAKNATLCLPEVRRGVTAQAGALPRIGKLLGLKRAAELALVAEPISADKALEWGLVNKVVDSPQQVLPAALEYAQKIVKGSPEAVAASLVGIRRGTDETNLSSSAATWAGIPQENQRVKGGDNIAEGLKAFKEKREPRWGDFKL</sequence>
<dbReference type="InterPro" id="IPR001753">
    <property type="entry name" value="Enoyl-CoA_hydra/iso"/>
</dbReference>
<dbReference type="Gene3D" id="3.90.226.10">
    <property type="entry name" value="2-enoyl-CoA Hydratase, Chain A, domain 1"/>
    <property type="match status" value="1"/>
</dbReference>
<dbReference type="SUPFAM" id="SSF52096">
    <property type="entry name" value="ClpP/crotonase"/>
    <property type="match status" value="1"/>
</dbReference>
<dbReference type="PANTHER" id="PTHR11941:SF158">
    <property type="entry name" value="ENOYL-COA HYDRATASE (AFU_ORTHOLOGUE AFUA_2G10650)"/>
    <property type="match status" value="1"/>
</dbReference>
<dbReference type="InterPro" id="IPR029045">
    <property type="entry name" value="ClpP/crotonase-like_dom_sf"/>
</dbReference>
<organism evidence="2">
    <name type="scientific">Blastobotrys adeninivorans</name>
    <name type="common">Yeast</name>
    <name type="synonym">Arxula adeninivorans</name>
    <dbReference type="NCBI Taxonomy" id="409370"/>
    <lineage>
        <taxon>Eukaryota</taxon>
        <taxon>Fungi</taxon>
        <taxon>Dikarya</taxon>
        <taxon>Ascomycota</taxon>
        <taxon>Saccharomycotina</taxon>
        <taxon>Dipodascomycetes</taxon>
        <taxon>Dipodascales</taxon>
        <taxon>Trichomonascaceae</taxon>
        <taxon>Blastobotrys</taxon>
    </lineage>
</organism>
<dbReference type="GO" id="GO:0016829">
    <property type="term" value="F:lyase activity"/>
    <property type="evidence" value="ECO:0007669"/>
    <property type="project" value="UniProtKB-KW"/>
</dbReference>
<protein>
    <submittedName>
        <fullName evidence="2">ARAD1C26334p</fullName>
    </submittedName>
</protein>
<dbReference type="AlphaFoldDB" id="A0A060T2L8"/>
<reference evidence="2" key="1">
    <citation type="submission" date="2014-02" db="EMBL/GenBank/DDBJ databases">
        <authorList>
            <person name="Genoscope - CEA"/>
        </authorList>
    </citation>
    <scope>NUCLEOTIDE SEQUENCE</scope>
    <source>
        <strain evidence="2">LS3</strain>
    </source>
</reference>
<dbReference type="GO" id="GO:0005739">
    <property type="term" value="C:mitochondrion"/>
    <property type="evidence" value="ECO:0007669"/>
    <property type="project" value="TreeGrafter"/>
</dbReference>
<evidence type="ECO:0000256" key="1">
    <source>
        <dbReference type="ARBA" id="ARBA00023239"/>
    </source>
</evidence>
<name>A0A060T2L8_BLAAD</name>
<dbReference type="EMBL" id="HG937693">
    <property type="protein sequence ID" value="CDP35044.1"/>
    <property type="molecule type" value="Genomic_DNA"/>
</dbReference>
<dbReference type="Gene3D" id="1.10.12.10">
    <property type="entry name" value="Lyase 2-enoyl-coa Hydratase, Chain A, domain 2"/>
    <property type="match status" value="1"/>
</dbReference>
<proteinExistence type="predicted"/>
<reference evidence="2" key="2">
    <citation type="submission" date="2014-06" db="EMBL/GenBank/DDBJ databases">
        <title>The complete genome of Blastobotrys (Arxula) adeninivorans LS3 - a yeast of biotechnological interest.</title>
        <authorList>
            <person name="Kunze G."/>
            <person name="Gaillardin C."/>
            <person name="Czernicka M."/>
            <person name="Durrens P."/>
            <person name="Martin T."/>
            <person name="Boer E."/>
            <person name="Gabaldon T."/>
            <person name="Cruz J."/>
            <person name="Talla E."/>
            <person name="Marck C."/>
            <person name="Goffeau A."/>
            <person name="Barbe V."/>
            <person name="Baret P."/>
            <person name="Baronian K."/>
            <person name="Beier S."/>
            <person name="Bleykasten C."/>
            <person name="Bode R."/>
            <person name="Casaregola S."/>
            <person name="Despons L."/>
            <person name="Fairhead C."/>
            <person name="Giersberg M."/>
            <person name="Gierski P."/>
            <person name="Hahnel U."/>
            <person name="Hartmann A."/>
            <person name="Jankowska D."/>
            <person name="Jubin C."/>
            <person name="Jung P."/>
            <person name="Lafontaine I."/>
            <person name="Leh-Louis V."/>
            <person name="Lemaire M."/>
            <person name="Marcet-Houben M."/>
            <person name="Mascher M."/>
            <person name="Morel G."/>
            <person name="Richard G.-F."/>
            <person name="Riechen J."/>
            <person name="Sacerdot C."/>
            <person name="Sarkar A."/>
            <person name="Savel G."/>
            <person name="Schacherer J."/>
            <person name="Sherman D."/>
            <person name="Straub M.-L."/>
            <person name="Stein N."/>
            <person name="Thierry A."/>
            <person name="Trautwein-Schult A."/>
            <person name="Westhof E."/>
            <person name="Worch S."/>
            <person name="Dujon B."/>
            <person name="Souciet J.-L."/>
            <person name="Wincker P."/>
            <person name="Scholz U."/>
            <person name="Neuveglise N."/>
        </authorList>
    </citation>
    <scope>NUCLEOTIDE SEQUENCE</scope>
    <source>
        <strain evidence="2">LS3</strain>
    </source>
</reference>
<keyword evidence="1" id="KW-0456">Lyase</keyword>